<feature type="domain" description="Methyltransferase" evidence="1">
    <location>
        <begin position="61"/>
        <end position="128"/>
    </location>
</feature>
<name>A0A223KP12_9BACI</name>
<dbReference type="SUPFAM" id="SSF53335">
    <property type="entry name" value="S-adenosyl-L-methionine-dependent methyltransferases"/>
    <property type="match status" value="1"/>
</dbReference>
<dbReference type="Proteomes" id="UP000215224">
    <property type="component" value="Chromosome"/>
</dbReference>
<dbReference type="EMBL" id="CP018866">
    <property type="protein sequence ID" value="AST91231.1"/>
    <property type="molecule type" value="Genomic_DNA"/>
</dbReference>
<gene>
    <name evidence="2" type="ORF">BC6307_08040</name>
</gene>
<dbReference type="KEGG" id="bcoh:BC6307_08040"/>
<keyword evidence="2" id="KW-0808">Transferase</keyword>
<dbReference type="Gene3D" id="3.40.50.150">
    <property type="entry name" value="Vaccinia Virus protein VP39"/>
    <property type="match status" value="1"/>
</dbReference>
<keyword evidence="3" id="KW-1185">Reference proteome</keyword>
<reference evidence="2 3" key="1">
    <citation type="submission" date="2016-12" db="EMBL/GenBank/DDBJ databases">
        <title>The whole genome sequencing and assembly of Bacillus cohnii DSM 6307T strain.</title>
        <authorList>
            <person name="Lee Y.-J."/>
            <person name="Yi H."/>
            <person name="Bahn Y.-S."/>
            <person name="Kim J.F."/>
            <person name="Lee D.-W."/>
        </authorList>
    </citation>
    <scope>NUCLEOTIDE SEQUENCE [LARGE SCALE GENOMIC DNA]</scope>
    <source>
        <strain evidence="2 3">DSM 6307</strain>
    </source>
</reference>
<dbReference type="CDD" id="cd02440">
    <property type="entry name" value="AdoMet_MTases"/>
    <property type="match status" value="1"/>
</dbReference>
<dbReference type="InterPro" id="IPR041698">
    <property type="entry name" value="Methyltransf_25"/>
</dbReference>
<organism evidence="2 3">
    <name type="scientific">Sutcliffiella cohnii</name>
    <dbReference type="NCBI Taxonomy" id="33932"/>
    <lineage>
        <taxon>Bacteria</taxon>
        <taxon>Bacillati</taxon>
        <taxon>Bacillota</taxon>
        <taxon>Bacilli</taxon>
        <taxon>Bacillales</taxon>
        <taxon>Bacillaceae</taxon>
        <taxon>Sutcliffiella</taxon>
    </lineage>
</organism>
<protein>
    <submittedName>
        <fullName evidence="2">SAM-dependent methyltransferase</fullName>
    </submittedName>
</protein>
<evidence type="ECO:0000259" key="1">
    <source>
        <dbReference type="Pfam" id="PF13649"/>
    </source>
</evidence>
<dbReference type="GO" id="GO:0032259">
    <property type="term" value="P:methylation"/>
    <property type="evidence" value="ECO:0007669"/>
    <property type="project" value="UniProtKB-KW"/>
</dbReference>
<dbReference type="Pfam" id="PF13649">
    <property type="entry name" value="Methyltransf_25"/>
    <property type="match status" value="1"/>
</dbReference>
<dbReference type="RefSeq" id="WP_066411467.1">
    <property type="nucleotide sequence ID" value="NZ_CP018866.1"/>
</dbReference>
<evidence type="ECO:0000313" key="3">
    <source>
        <dbReference type="Proteomes" id="UP000215224"/>
    </source>
</evidence>
<sequence>MHLIDPTSLEEWIQPHSLEWYKQMSILHGKYIYSWKSTITEPNGESIFDNEVTHMIANKKVLDVGCGHGEFTNKCGLIAKEIIGLDVTDNFVKVGSEDTNPNVSFVVGNTKNGLPFEIDEFDCAYIRKGPTSAYPFLKKVIKNGGELIGLHLGDESGKELPLLFPNLFKYSTGTSILNVIKQRLSVSNFSSVNVEVMNSTEYINTPLDVLKLRCFGQHPSIYNILKEKNLFEITKIYEQNATEYGLPITFSRYIVRVTV</sequence>
<accession>A0A223KP12</accession>
<evidence type="ECO:0000313" key="2">
    <source>
        <dbReference type="EMBL" id="AST91231.1"/>
    </source>
</evidence>
<dbReference type="AlphaFoldDB" id="A0A223KP12"/>
<proteinExistence type="predicted"/>
<keyword evidence="2" id="KW-0489">Methyltransferase</keyword>
<dbReference type="STRING" id="1314751.GCA_001591425_00432"/>
<dbReference type="InterPro" id="IPR029063">
    <property type="entry name" value="SAM-dependent_MTases_sf"/>
</dbReference>
<dbReference type="GO" id="GO:0008168">
    <property type="term" value="F:methyltransferase activity"/>
    <property type="evidence" value="ECO:0007669"/>
    <property type="project" value="UniProtKB-KW"/>
</dbReference>